<dbReference type="Proteomes" id="UP000479563">
    <property type="component" value="Unassembled WGS sequence"/>
</dbReference>
<reference evidence="1 2" key="1">
    <citation type="journal article" date="2019" name="Nat. Med.">
        <title>A library of human gut bacterial isolates paired with longitudinal multiomics data enables mechanistic microbiome research.</title>
        <authorList>
            <person name="Poyet M."/>
            <person name="Groussin M."/>
            <person name="Gibbons S.M."/>
            <person name="Avila-Pacheco J."/>
            <person name="Jiang X."/>
            <person name="Kearney S.M."/>
            <person name="Perrotta A.R."/>
            <person name="Berdy B."/>
            <person name="Zhao S."/>
            <person name="Lieberman T.D."/>
            <person name="Swanson P.K."/>
            <person name="Smith M."/>
            <person name="Roesemann S."/>
            <person name="Alexander J.E."/>
            <person name="Rich S.A."/>
            <person name="Livny J."/>
            <person name="Vlamakis H."/>
            <person name="Clish C."/>
            <person name="Bullock K."/>
            <person name="Deik A."/>
            <person name="Scott J."/>
            <person name="Pierce K.A."/>
            <person name="Xavier R.J."/>
            <person name="Alm E.J."/>
        </authorList>
    </citation>
    <scope>NUCLEOTIDE SEQUENCE [LARGE SCALE GENOMIC DNA]</scope>
    <source>
        <strain evidence="1 2">BIOML-A11</strain>
    </source>
</reference>
<proteinExistence type="predicted"/>
<dbReference type="RefSeq" id="WP_154266918.1">
    <property type="nucleotide sequence ID" value="NZ_WKQP01000010.1"/>
</dbReference>
<protein>
    <submittedName>
        <fullName evidence="1">Uncharacterized protein</fullName>
    </submittedName>
</protein>
<name>A0A6L5T7D4_9FIRM</name>
<sequence length="54" mass="5821">MSKTRKLEIMESIATVAQDSAETGNLDSSEYANVFEYIAEAIHSLITEEGGAQA</sequence>
<dbReference type="EMBL" id="WKQP01000010">
    <property type="protein sequence ID" value="MSC60101.1"/>
    <property type="molecule type" value="Genomic_DNA"/>
</dbReference>
<organism evidence="1 2">
    <name type="scientific">Agathobacter rectalis</name>
    <dbReference type="NCBI Taxonomy" id="39491"/>
    <lineage>
        <taxon>Bacteria</taxon>
        <taxon>Bacillati</taxon>
        <taxon>Bacillota</taxon>
        <taxon>Clostridia</taxon>
        <taxon>Lachnospirales</taxon>
        <taxon>Lachnospiraceae</taxon>
        <taxon>Agathobacter</taxon>
    </lineage>
</organism>
<comment type="caution">
    <text evidence="1">The sequence shown here is derived from an EMBL/GenBank/DDBJ whole genome shotgun (WGS) entry which is preliminary data.</text>
</comment>
<dbReference type="AlphaFoldDB" id="A0A6L5T7D4"/>
<evidence type="ECO:0000313" key="1">
    <source>
        <dbReference type="EMBL" id="MSC60101.1"/>
    </source>
</evidence>
<gene>
    <name evidence="1" type="ORF">GKE07_07805</name>
</gene>
<accession>A0A6L5T7D4</accession>
<evidence type="ECO:0000313" key="2">
    <source>
        <dbReference type="Proteomes" id="UP000479563"/>
    </source>
</evidence>